<evidence type="ECO:0000256" key="1">
    <source>
        <dbReference type="ARBA" id="ARBA00004141"/>
    </source>
</evidence>
<feature type="transmembrane region" description="Helical" evidence="15">
    <location>
        <begin position="622"/>
        <end position="642"/>
    </location>
</feature>
<keyword evidence="6" id="KW-0107">Calcium channel</keyword>
<dbReference type="Gene3D" id="1.20.120.350">
    <property type="entry name" value="Voltage-gated potassium channels. Chain C"/>
    <property type="match status" value="1"/>
</dbReference>
<evidence type="ECO:0000256" key="6">
    <source>
        <dbReference type="ARBA" id="ARBA00022673"/>
    </source>
</evidence>
<proteinExistence type="inferred from homology"/>
<keyword evidence="18" id="KW-1185">Reference proteome</keyword>
<dbReference type="FunFam" id="1.20.120.350:FF:000055">
    <property type="entry name" value="Two pore calcium channel protein 1"/>
    <property type="match status" value="1"/>
</dbReference>
<feature type="transmembrane region" description="Helical" evidence="15">
    <location>
        <begin position="173"/>
        <end position="196"/>
    </location>
</feature>
<keyword evidence="8" id="KW-0677">Repeat</keyword>
<dbReference type="FunFam" id="1.10.287.70:FF:000094">
    <property type="entry name" value="Two pore calcium channel protein 1"/>
    <property type="match status" value="1"/>
</dbReference>
<feature type="transmembrane region" description="Helical" evidence="15">
    <location>
        <begin position="231"/>
        <end position="254"/>
    </location>
</feature>
<feature type="transmembrane region" description="Helical" evidence="15">
    <location>
        <begin position="137"/>
        <end position="153"/>
    </location>
</feature>
<feature type="transmembrane region" description="Helical" evidence="15">
    <location>
        <begin position="445"/>
        <end position="463"/>
    </location>
</feature>
<evidence type="ECO:0000313" key="18">
    <source>
        <dbReference type="Proteomes" id="UP001327560"/>
    </source>
</evidence>
<keyword evidence="4" id="KW-0813">Transport</keyword>
<dbReference type="GO" id="GO:0005245">
    <property type="term" value="F:voltage-gated calcium channel activity"/>
    <property type="evidence" value="ECO:0007669"/>
    <property type="project" value="InterPro"/>
</dbReference>
<feature type="transmembrane region" description="Helical" evidence="15">
    <location>
        <begin position="483"/>
        <end position="506"/>
    </location>
</feature>
<evidence type="ECO:0000313" key="17">
    <source>
        <dbReference type="EMBL" id="WOL20569.1"/>
    </source>
</evidence>
<dbReference type="GO" id="GO:0005774">
    <property type="term" value="C:vacuolar membrane"/>
    <property type="evidence" value="ECO:0007669"/>
    <property type="project" value="TreeGrafter"/>
</dbReference>
<keyword evidence="14" id="KW-0407">Ion channel</keyword>
<dbReference type="AlphaFoldDB" id="A0AAQ3L4S7"/>
<keyword evidence="13 15" id="KW-0472">Membrane</keyword>
<accession>A0AAQ3L4S7</accession>
<comment type="subunit">
    <text evidence="3">Homodimer.</text>
</comment>
<comment type="subcellular location">
    <subcellularLocation>
        <location evidence="1">Membrane</location>
        <topology evidence="1">Multi-pass membrane protein</topology>
    </subcellularLocation>
</comment>
<evidence type="ECO:0000256" key="11">
    <source>
        <dbReference type="ARBA" id="ARBA00022989"/>
    </source>
</evidence>
<dbReference type="InterPro" id="IPR002048">
    <property type="entry name" value="EF_hand_dom"/>
</dbReference>
<gene>
    <name evidence="17" type="ORF">Cni_G29374</name>
</gene>
<keyword evidence="5" id="KW-0109">Calcium transport</keyword>
<evidence type="ECO:0000259" key="16">
    <source>
        <dbReference type="PROSITE" id="PS50222"/>
    </source>
</evidence>
<evidence type="ECO:0000256" key="4">
    <source>
        <dbReference type="ARBA" id="ARBA00022448"/>
    </source>
</evidence>
<organism evidence="17 18">
    <name type="scientific">Canna indica</name>
    <name type="common">Indian-shot</name>
    <dbReference type="NCBI Taxonomy" id="4628"/>
    <lineage>
        <taxon>Eukaryota</taxon>
        <taxon>Viridiplantae</taxon>
        <taxon>Streptophyta</taxon>
        <taxon>Embryophyta</taxon>
        <taxon>Tracheophyta</taxon>
        <taxon>Spermatophyta</taxon>
        <taxon>Magnoliopsida</taxon>
        <taxon>Liliopsida</taxon>
        <taxon>Zingiberales</taxon>
        <taxon>Cannaceae</taxon>
        <taxon>Canna</taxon>
    </lineage>
</organism>
<feature type="transmembrane region" description="Helical" evidence="15">
    <location>
        <begin position="513"/>
        <end position="531"/>
    </location>
</feature>
<evidence type="ECO:0000256" key="13">
    <source>
        <dbReference type="ARBA" id="ARBA00023136"/>
    </source>
</evidence>
<evidence type="ECO:0000256" key="15">
    <source>
        <dbReference type="SAM" id="Phobius"/>
    </source>
</evidence>
<dbReference type="GO" id="GO:0000325">
    <property type="term" value="C:plant-type vacuole"/>
    <property type="evidence" value="ECO:0007669"/>
    <property type="project" value="TreeGrafter"/>
</dbReference>
<keyword evidence="7 15" id="KW-0812">Transmembrane</keyword>
<dbReference type="Gene3D" id="1.10.238.10">
    <property type="entry name" value="EF-hand"/>
    <property type="match status" value="1"/>
</dbReference>
<dbReference type="InterPro" id="IPR044581">
    <property type="entry name" value="TPC1_plant"/>
</dbReference>
<protein>
    <submittedName>
        <fullName evidence="17">Two pore calcium channel protein 1</fullName>
    </submittedName>
</protein>
<keyword evidence="10" id="KW-0851">Voltage-gated channel</keyword>
<comment type="similarity">
    <text evidence="2">Belongs to the calcium channel alpha-1 subunit (TC 1.A.1.11) family. Two pore calcium channel subfamily.</text>
</comment>
<dbReference type="PANTHER" id="PTHR46988">
    <property type="entry name" value="TWO PORE CALCIUM CHANNEL PROTEIN 1"/>
    <property type="match status" value="1"/>
</dbReference>
<evidence type="ECO:0000256" key="12">
    <source>
        <dbReference type="ARBA" id="ARBA00023065"/>
    </source>
</evidence>
<evidence type="ECO:0000256" key="2">
    <source>
        <dbReference type="ARBA" id="ARBA00009286"/>
    </source>
</evidence>
<dbReference type="SUPFAM" id="SSF81324">
    <property type="entry name" value="Voltage-gated potassium channels"/>
    <property type="match status" value="1"/>
</dbReference>
<evidence type="ECO:0000256" key="9">
    <source>
        <dbReference type="ARBA" id="ARBA00022837"/>
    </source>
</evidence>
<evidence type="ECO:0000256" key="8">
    <source>
        <dbReference type="ARBA" id="ARBA00022737"/>
    </source>
</evidence>
<dbReference type="InterPro" id="IPR027359">
    <property type="entry name" value="Volt_channel_dom_sf"/>
</dbReference>
<evidence type="ECO:0000256" key="5">
    <source>
        <dbReference type="ARBA" id="ARBA00022568"/>
    </source>
</evidence>
<dbReference type="EMBL" id="CP136898">
    <property type="protein sequence ID" value="WOL20569.1"/>
    <property type="molecule type" value="Genomic_DNA"/>
</dbReference>
<feature type="transmembrane region" description="Helical" evidence="15">
    <location>
        <begin position="299"/>
        <end position="321"/>
    </location>
</feature>
<dbReference type="PANTHER" id="PTHR46988:SF2">
    <property type="entry name" value="TWO PORE CALCIUM CHANNEL PROTEIN 1"/>
    <property type="match status" value="1"/>
</dbReference>
<reference evidence="17 18" key="1">
    <citation type="submission" date="2023-10" db="EMBL/GenBank/DDBJ databases">
        <title>Chromosome-scale genome assembly provides insights into flower coloration mechanisms of Canna indica.</title>
        <authorList>
            <person name="Li C."/>
        </authorList>
    </citation>
    <scope>NUCLEOTIDE SEQUENCE [LARGE SCALE GENOMIC DNA]</scope>
    <source>
        <tissue evidence="17">Flower</tissue>
    </source>
</reference>
<dbReference type="InterPro" id="IPR011992">
    <property type="entry name" value="EF-hand-dom_pair"/>
</dbReference>
<dbReference type="Gene3D" id="1.10.287.70">
    <property type="match status" value="2"/>
</dbReference>
<dbReference type="GO" id="GO:0019722">
    <property type="term" value="P:calcium-mediated signaling"/>
    <property type="evidence" value="ECO:0007669"/>
    <property type="project" value="UniProtKB-ARBA"/>
</dbReference>
<evidence type="ECO:0000256" key="3">
    <source>
        <dbReference type="ARBA" id="ARBA00011738"/>
    </source>
</evidence>
<feature type="domain" description="EF-hand" evidence="16">
    <location>
        <begin position="377"/>
        <end position="412"/>
    </location>
</feature>
<dbReference type="FunFam" id="1.10.287.70:FF:000129">
    <property type="entry name" value="Two pore calcium channel protein 1"/>
    <property type="match status" value="1"/>
</dbReference>
<sequence>MEAPLITEEGSSDGVRAALAGRPAYHIYQRRKSAYGRSDAIAYGDSYQKAAALVDLAEDGVGLPEEILNDMRFEKAAKFYFVYIRFDFLWTFNLFALIVLNFLEKPLWCARYGGDSCEEREYFFLGQLPYLTSGECLTYEGITLLILAIHTFFPLSYEGLHIYWKNHVNKLKVILLLVLVCDMFVYVLFVSNVLIYSLPLRVAPYIRIIFVILTVRELCRCMVTLAGMAVTYLNVLALSTLFLLFASWLAYVTFEDTVQGKTMFSSYGTTLYQMFVLFTTSNNPDVWVPAYKSSRWSCLFFVLFVLLGVYFLTNLILAVVYDSFKKQLAKQVFEMDIMRRNILEKAFGLINVSGFLNKQQCSRLFEELNEYRSLPKISREDFELIFSELDDSGDFKINLEEFTDLCNTIALKFQKEPAPSWFENYPTFYCSPPIEKFKAFVRSTMFGYIVSFVLIVNLVAVVIETTLDIQNSSAQKTWQAIEFFFGWLYVLEVALKIFSFGFDAYWMEGQNRFDFVITWIIVIGETMTFAFPKEIPFLSNGEWIRYLLIARMLRLIRILLHVKRYKAFVATFLNLIPSLMPYLGTIFCVQCIYCSLGVQLFGGMVNAGNPKLETTDLSDNDYLLFNFNDYPNGMVTLFNLLVMGNWQAWMQSYSELTGTSWSLVYFISFYLITVLLLLNLVVAFILEAFFAEMELESSSEPEEEKDGRGKKRRLVGVKSRSRTVDILLHHMLSAELKESESLKAIKA</sequence>
<feature type="transmembrane region" description="Helical" evidence="15">
    <location>
        <begin position="663"/>
        <end position="686"/>
    </location>
</feature>
<dbReference type="InterPro" id="IPR005821">
    <property type="entry name" value="Ion_trans_dom"/>
</dbReference>
<dbReference type="GO" id="GO:0005509">
    <property type="term" value="F:calcium ion binding"/>
    <property type="evidence" value="ECO:0007669"/>
    <property type="project" value="InterPro"/>
</dbReference>
<keyword evidence="9" id="KW-0106">Calcium</keyword>
<feature type="transmembrane region" description="Helical" evidence="15">
    <location>
        <begin position="202"/>
        <end position="219"/>
    </location>
</feature>
<dbReference type="PROSITE" id="PS50222">
    <property type="entry name" value="EF_HAND_2"/>
    <property type="match status" value="1"/>
</dbReference>
<keyword evidence="11 15" id="KW-1133">Transmembrane helix</keyword>
<name>A0AAQ3L4S7_9LILI</name>
<evidence type="ECO:0000256" key="10">
    <source>
        <dbReference type="ARBA" id="ARBA00022882"/>
    </source>
</evidence>
<dbReference type="GO" id="GO:0034702">
    <property type="term" value="C:monoatomic ion channel complex"/>
    <property type="evidence" value="ECO:0007669"/>
    <property type="project" value="UniProtKB-KW"/>
</dbReference>
<evidence type="ECO:0000256" key="14">
    <source>
        <dbReference type="ARBA" id="ARBA00023303"/>
    </source>
</evidence>
<feature type="transmembrane region" description="Helical" evidence="15">
    <location>
        <begin position="581"/>
        <end position="602"/>
    </location>
</feature>
<evidence type="ECO:0000256" key="7">
    <source>
        <dbReference type="ARBA" id="ARBA00022692"/>
    </source>
</evidence>
<feature type="transmembrane region" description="Helical" evidence="15">
    <location>
        <begin position="80"/>
        <end position="103"/>
    </location>
</feature>
<keyword evidence="12" id="KW-0406">Ion transport</keyword>
<dbReference type="SUPFAM" id="SSF47473">
    <property type="entry name" value="EF-hand"/>
    <property type="match status" value="1"/>
</dbReference>
<dbReference type="Proteomes" id="UP001327560">
    <property type="component" value="Chromosome 9"/>
</dbReference>
<dbReference type="Pfam" id="PF00520">
    <property type="entry name" value="Ion_trans"/>
    <property type="match status" value="2"/>
</dbReference>